<evidence type="ECO:0000313" key="2">
    <source>
        <dbReference type="EMBL" id="RJF95575.1"/>
    </source>
</evidence>
<protein>
    <recommendedName>
        <fullName evidence="1">VOC domain-containing protein</fullName>
    </recommendedName>
</protein>
<name>A0A3A3FM61_9BURK</name>
<feature type="domain" description="VOC" evidence="1">
    <location>
        <begin position="19"/>
        <end position="152"/>
    </location>
</feature>
<proteinExistence type="predicted"/>
<dbReference type="Pfam" id="PF00903">
    <property type="entry name" value="Glyoxalase"/>
    <property type="match status" value="1"/>
</dbReference>
<dbReference type="Proteomes" id="UP000265955">
    <property type="component" value="Unassembled WGS sequence"/>
</dbReference>
<dbReference type="InterPro" id="IPR029068">
    <property type="entry name" value="Glyas_Bleomycin-R_OHBP_Dase"/>
</dbReference>
<gene>
    <name evidence="2" type="ORF">D3871_19475</name>
</gene>
<dbReference type="Gene3D" id="3.10.180.10">
    <property type="entry name" value="2,3-Dihydroxybiphenyl 1,2-Dioxygenase, domain 1"/>
    <property type="match status" value="2"/>
</dbReference>
<evidence type="ECO:0000259" key="1">
    <source>
        <dbReference type="PROSITE" id="PS51819"/>
    </source>
</evidence>
<keyword evidence="3" id="KW-1185">Reference proteome</keyword>
<dbReference type="InterPro" id="IPR037523">
    <property type="entry name" value="VOC_core"/>
</dbReference>
<dbReference type="AlphaFoldDB" id="A0A3A3FM61"/>
<dbReference type="EMBL" id="QYUO01000002">
    <property type="protein sequence ID" value="RJF95575.1"/>
    <property type="molecule type" value="Genomic_DNA"/>
</dbReference>
<evidence type="ECO:0000313" key="3">
    <source>
        <dbReference type="Proteomes" id="UP000265955"/>
    </source>
</evidence>
<accession>A0A3A3FM61</accession>
<comment type="caution">
    <text evidence="2">The sequence shown here is derived from an EMBL/GenBank/DDBJ whole genome shotgun (WGS) entry which is preliminary data.</text>
</comment>
<reference evidence="3" key="1">
    <citation type="submission" date="2018-09" db="EMBL/GenBank/DDBJ databases">
        <authorList>
            <person name="Zhu H."/>
        </authorList>
    </citation>
    <scope>NUCLEOTIDE SEQUENCE [LARGE SCALE GENOMIC DNA]</scope>
    <source>
        <strain evidence="3">K1R23-30</strain>
    </source>
</reference>
<dbReference type="SUPFAM" id="SSF54593">
    <property type="entry name" value="Glyoxalase/Bleomycin resistance protein/Dihydroxybiphenyl dioxygenase"/>
    <property type="match status" value="2"/>
</dbReference>
<sequence length="389" mass="44023">MMAYNVEGILLDRPFRIRRIGHFGHHTHDISATVDFTASKLGLLPSDQHDFHRRFPELGKTDATGWFFRCASDHHCLVVASHKLLATMEPARTGEIVNQLSWQIGSLQEVVDAIEYLDKNAKLRRVGRDAPGSNYHAYAYDPDGYVNEVYYGMEQIGWDGCSKPDTMYHQALKTCPELPRQPEYLEVDDSHTRNEHLNGFRWRESRPASYPVAGILMPQPFKLTHLGRITLFVSDLPTSLDFYCNVMGLKVTERLKVRGHECAYLRADNEHHTLALYPNALRDILGFSASYGMAVATYEQLKAARRFLQEQGLRILNVPAELSPGVRYGFWVQGPDPVAVHIYYGMDRIGRDGIAPQPTTLPLSASDWPETIVHGGPAWYDPAFLGPWA</sequence>
<dbReference type="OrthoDB" id="9797663at2"/>
<organism evidence="2 3">
    <name type="scientific">Noviherbaspirillum saxi</name>
    <dbReference type="NCBI Taxonomy" id="2320863"/>
    <lineage>
        <taxon>Bacteria</taxon>
        <taxon>Pseudomonadati</taxon>
        <taxon>Pseudomonadota</taxon>
        <taxon>Betaproteobacteria</taxon>
        <taxon>Burkholderiales</taxon>
        <taxon>Oxalobacteraceae</taxon>
        <taxon>Noviherbaspirillum</taxon>
    </lineage>
</organism>
<dbReference type="InterPro" id="IPR004360">
    <property type="entry name" value="Glyas_Fos-R_dOase_dom"/>
</dbReference>
<feature type="domain" description="VOC" evidence="1">
    <location>
        <begin position="225"/>
        <end position="345"/>
    </location>
</feature>
<dbReference type="PROSITE" id="PS51819">
    <property type="entry name" value="VOC"/>
    <property type="match status" value="2"/>
</dbReference>
<dbReference type="RefSeq" id="WP_119770724.1">
    <property type="nucleotide sequence ID" value="NZ_QYUO01000002.1"/>
</dbReference>